<keyword evidence="2" id="KW-1185">Reference proteome</keyword>
<dbReference type="OrthoDB" id="5563826at2"/>
<proteinExistence type="predicted"/>
<gene>
    <name evidence="1" type="ORF">B1199_18875</name>
</gene>
<keyword evidence="1" id="KW-0808">Transferase</keyword>
<dbReference type="PANTHER" id="PTHR20974:SF0">
    <property type="entry name" value="UPF0585 PROTEIN CG18661"/>
    <property type="match status" value="1"/>
</dbReference>
<dbReference type="Proteomes" id="UP000194841">
    <property type="component" value="Unassembled WGS sequence"/>
</dbReference>
<accession>A0A2C9ZZI0</accession>
<dbReference type="SUPFAM" id="SSF53335">
    <property type="entry name" value="S-adenosyl-L-methionine-dependent methyltransferases"/>
    <property type="match status" value="1"/>
</dbReference>
<dbReference type="Pfam" id="PF06080">
    <property type="entry name" value="DUF938"/>
    <property type="match status" value="1"/>
</dbReference>
<dbReference type="RefSeq" id="WP_086745691.1">
    <property type="nucleotide sequence ID" value="NZ_MWPV01000007.1"/>
</dbReference>
<dbReference type="Gene3D" id="3.40.50.150">
    <property type="entry name" value="Vaccinia Virus protein VP39"/>
    <property type="match status" value="1"/>
</dbReference>
<dbReference type="EMBL" id="MWPV01000007">
    <property type="protein sequence ID" value="OUL56177.1"/>
    <property type="molecule type" value="Genomic_DNA"/>
</dbReference>
<organism evidence="1 2">
    <name type="scientific">Pseudoalteromonas ulvae</name>
    <dbReference type="NCBI Taxonomy" id="107327"/>
    <lineage>
        <taxon>Bacteria</taxon>
        <taxon>Pseudomonadati</taxon>
        <taxon>Pseudomonadota</taxon>
        <taxon>Gammaproteobacteria</taxon>
        <taxon>Alteromonadales</taxon>
        <taxon>Pseudoalteromonadaceae</taxon>
        <taxon>Pseudoalteromonas</taxon>
    </lineage>
</organism>
<protein>
    <submittedName>
        <fullName evidence="1">Methylase</fullName>
    </submittedName>
</protein>
<evidence type="ECO:0000313" key="2">
    <source>
        <dbReference type="Proteomes" id="UP000194841"/>
    </source>
</evidence>
<reference evidence="1 2" key="1">
    <citation type="submission" date="2017-02" db="EMBL/GenBank/DDBJ databases">
        <title>Pseudoalteromonas ulvae TC14 Genome.</title>
        <authorList>
            <person name="Molmeret M."/>
        </authorList>
    </citation>
    <scope>NUCLEOTIDE SEQUENCE [LARGE SCALE GENOMIC DNA]</scope>
    <source>
        <strain evidence="1">TC14</strain>
    </source>
</reference>
<name>A0A2C9ZZI0_PSEDV</name>
<sequence>MSLPPFSQACENNKQAILSVLIEVFSRTRHVLEVGSGTGQHAVFFAHHLPHLIWQTSDLTINHDGINAWIAEHPSPNLLAPIELDVAQNWPCTEIDGVFTANTLHIMAWPLVERFFAGVAGNLQLGGRLAIYGPFKYQGRFTSDSNADFDCWLKAHDPARGVRDIEAILALAATAGLTLLSDTAMPANNQLLVFEKTQS</sequence>
<dbReference type="GO" id="GO:0032259">
    <property type="term" value="P:methylation"/>
    <property type="evidence" value="ECO:0007669"/>
    <property type="project" value="UniProtKB-KW"/>
</dbReference>
<comment type="caution">
    <text evidence="1">The sequence shown here is derived from an EMBL/GenBank/DDBJ whole genome shotgun (WGS) entry which is preliminary data.</text>
</comment>
<dbReference type="AlphaFoldDB" id="A0A2C9ZZI0"/>
<evidence type="ECO:0000313" key="1">
    <source>
        <dbReference type="EMBL" id="OUL56177.1"/>
    </source>
</evidence>
<dbReference type="PANTHER" id="PTHR20974">
    <property type="entry name" value="UPF0585 PROTEIN CG18661"/>
    <property type="match status" value="1"/>
</dbReference>
<dbReference type="InterPro" id="IPR029063">
    <property type="entry name" value="SAM-dependent_MTases_sf"/>
</dbReference>
<dbReference type="InterPro" id="IPR010342">
    <property type="entry name" value="DUF938"/>
</dbReference>
<dbReference type="GO" id="GO:0008168">
    <property type="term" value="F:methyltransferase activity"/>
    <property type="evidence" value="ECO:0007669"/>
    <property type="project" value="UniProtKB-KW"/>
</dbReference>
<keyword evidence="1" id="KW-0489">Methyltransferase</keyword>